<evidence type="ECO:0000259" key="1">
    <source>
        <dbReference type="Pfam" id="PF01261"/>
    </source>
</evidence>
<protein>
    <submittedName>
        <fullName evidence="2">Sugar phosphate isomerase/epimerase</fullName>
    </submittedName>
</protein>
<sequence>MIEDRLGVITDEVSPSDLLEALNFAVLNGLKHVEIRTINGQNVLSLSDQQLAIIRSETERRGLFVSCIASPIFKCALGTGNQVAEGDRFNQEERSVSEHFSMLERAMDIADQLGTNRIRIFSFWRETEPEQHEDEIIRHLTRAALMAASRSKLLLLENEPSCNGGFAAEVARLVKAVKSPNLRVLWDPGNEQYGNRASYPDGYSIIRNLLAHVHLKDVRMNESGNPQATPIGAGIVPYEAHFRALHRDGYAGLFTLETHYIPEGGTAMEGTARSLQGLKALLANLRAQTEK</sequence>
<comment type="caution">
    <text evidence="2">The sequence shown here is derived from an EMBL/GenBank/DDBJ whole genome shotgun (WGS) entry which is preliminary data.</text>
</comment>
<dbReference type="Proteomes" id="UP000673394">
    <property type="component" value="Unassembled WGS sequence"/>
</dbReference>
<gene>
    <name evidence="2" type="ORF">I8J30_14915</name>
</gene>
<accession>A0ABS5CDE4</accession>
<dbReference type="Pfam" id="PF01261">
    <property type="entry name" value="AP_endonuc_2"/>
    <property type="match status" value="1"/>
</dbReference>
<dbReference type="EMBL" id="JAGKSP010000005">
    <property type="protein sequence ID" value="MBP3964006.1"/>
    <property type="molecule type" value="Genomic_DNA"/>
</dbReference>
<evidence type="ECO:0000313" key="2">
    <source>
        <dbReference type="EMBL" id="MBP3964006.1"/>
    </source>
</evidence>
<keyword evidence="2" id="KW-0413">Isomerase</keyword>
<dbReference type="InterPro" id="IPR036237">
    <property type="entry name" value="Xyl_isomerase-like_sf"/>
</dbReference>
<dbReference type="PANTHER" id="PTHR12110:SF41">
    <property type="entry name" value="INOSOSE DEHYDRATASE"/>
    <property type="match status" value="1"/>
</dbReference>
<organism evidence="2 3">
    <name type="scientific">Paenibacillus lignilyticus</name>
    <dbReference type="NCBI Taxonomy" id="1172615"/>
    <lineage>
        <taxon>Bacteria</taxon>
        <taxon>Bacillati</taxon>
        <taxon>Bacillota</taxon>
        <taxon>Bacilli</taxon>
        <taxon>Bacillales</taxon>
        <taxon>Paenibacillaceae</taxon>
        <taxon>Paenibacillus</taxon>
    </lineage>
</organism>
<dbReference type="Gene3D" id="3.20.20.150">
    <property type="entry name" value="Divalent-metal-dependent TIM barrel enzymes"/>
    <property type="match status" value="1"/>
</dbReference>
<feature type="domain" description="Xylose isomerase-like TIM barrel" evidence="1">
    <location>
        <begin position="28"/>
        <end position="276"/>
    </location>
</feature>
<dbReference type="PANTHER" id="PTHR12110">
    <property type="entry name" value="HYDROXYPYRUVATE ISOMERASE"/>
    <property type="match status" value="1"/>
</dbReference>
<dbReference type="GO" id="GO:0016853">
    <property type="term" value="F:isomerase activity"/>
    <property type="evidence" value="ECO:0007669"/>
    <property type="project" value="UniProtKB-KW"/>
</dbReference>
<dbReference type="RefSeq" id="WP_210658938.1">
    <property type="nucleotide sequence ID" value="NZ_JAGKSP010000005.1"/>
</dbReference>
<dbReference type="InterPro" id="IPR013022">
    <property type="entry name" value="Xyl_isomerase-like_TIM-brl"/>
</dbReference>
<dbReference type="InterPro" id="IPR050312">
    <property type="entry name" value="IolE/XylAMocC-like"/>
</dbReference>
<proteinExistence type="predicted"/>
<reference evidence="2 3" key="1">
    <citation type="submission" date="2021-04" db="EMBL/GenBank/DDBJ databases">
        <title>Paenibacillus sp. DLE-14 whole genome sequence.</title>
        <authorList>
            <person name="Ham Y.J."/>
        </authorList>
    </citation>
    <scope>NUCLEOTIDE SEQUENCE [LARGE SCALE GENOMIC DNA]</scope>
    <source>
        <strain evidence="2 3">DLE-14</strain>
    </source>
</reference>
<keyword evidence="3" id="KW-1185">Reference proteome</keyword>
<dbReference type="SUPFAM" id="SSF51658">
    <property type="entry name" value="Xylose isomerase-like"/>
    <property type="match status" value="1"/>
</dbReference>
<name>A0ABS5CDE4_9BACL</name>
<evidence type="ECO:0000313" key="3">
    <source>
        <dbReference type="Proteomes" id="UP000673394"/>
    </source>
</evidence>